<keyword evidence="2" id="KW-1133">Transmembrane helix</keyword>
<dbReference type="CDD" id="cd14360">
    <property type="entry name" value="UBA_NAC_like_bac"/>
    <property type="match status" value="1"/>
</dbReference>
<feature type="transmembrane region" description="Helical" evidence="2">
    <location>
        <begin position="134"/>
        <end position="158"/>
    </location>
</feature>
<keyword evidence="4" id="KW-1185">Reference proteome</keyword>
<keyword evidence="2" id="KW-0812">Transmembrane</keyword>
<reference evidence="3 4" key="1">
    <citation type="submission" date="2024-03" db="EMBL/GenBank/DDBJ databases">
        <title>Human intestinal bacterial collection.</title>
        <authorList>
            <person name="Pauvert C."/>
            <person name="Hitch T.C.A."/>
            <person name="Clavel T."/>
        </authorList>
    </citation>
    <scope>NUCLEOTIDE SEQUENCE [LARGE SCALE GENOMIC DNA]</scope>
    <source>
        <strain evidence="3 4">CLA-AP-H34</strain>
    </source>
</reference>
<dbReference type="InterPro" id="IPR009060">
    <property type="entry name" value="UBA-like_sf"/>
</dbReference>
<accession>A0ABV1ESM3</accession>
<dbReference type="EMBL" id="JBBMFT010000006">
    <property type="protein sequence ID" value="MEQ2456912.1"/>
    <property type="molecule type" value="Genomic_DNA"/>
</dbReference>
<dbReference type="SUPFAM" id="SSF46934">
    <property type="entry name" value="UBA-like"/>
    <property type="match status" value="1"/>
</dbReference>
<organism evidence="3 4">
    <name type="scientific">Flavonifractor hominis</name>
    <dbReference type="NCBI Taxonomy" id="3133178"/>
    <lineage>
        <taxon>Bacteria</taxon>
        <taxon>Bacillati</taxon>
        <taxon>Bacillota</taxon>
        <taxon>Clostridia</taxon>
        <taxon>Eubacteriales</taxon>
        <taxon>Oscillospiraceae</taxon>
        <taxon>Flavonifractor</taxon>
    </lineage>
</organism>
<sequence length="209" mass="23065">MAITLEQVERLRERADVSYEQAKAVLEQTGGDLLDALILLERQGKIRAGQDRGAFFTTQPGAPSATPPEAAGTERTGPLVRTGFTSEAEGESSRGGIKNRLLELLAGVVDLLRHSTVNQFEVWREGEMMTSLPVLVLILLLLVAFWISLPLLVVGLMFGCKYRFSGPDLDRSRVGEVVNEVSEAMRDAAGQVRQSVQRETQRWSKRKGK</sequence>
<dbReference type="Proteomes" id="UP001440599">
    <property type="component" value="Unassembled WGS sequence"/>
</dbReference>
<evidence type="ECO:0000256" key="1">
    <source>
        <dbReference type="SAM" id="MobiDB-lite"/>
    </source>
</evidence>
<evidence type="ECO:0000256" key="2">
    <source>
        <dbReference type="SAM" id="Phobius"/>
    </source>
</evidence>
<name>A0ABV1ESM3_9FIRM</name>
<evidence type="ECO:0000313" key="4">
    <source>
        <dbReference type="Proteomes" id="UP001440599"/>
    </source>
</evidence>
<feature type="region of interest" description="Disordered" evidence="1">
    <location>
        <begin position="189"/>
        <end position="209"/>
    </location>
</feature>
<comment type="caution">
    <text evidence="3">The sequence shown here is derived from an EMBL/GenBank/DDBJ whole genome shotgun (WGS) entry which is preliminary data.</text>
</comment>
<protein>
    <submittedName>
        <fullName evidence="3">Ubiquitin</fullName>
    </submittedName>
</protein>
<dbReference type="Gene3D" id="1.10.8.10">
    <property type="entry name" value="DNA helicase RuvA subunit, C-terminal domain"/>
    <property type="match status" value="1"/>
</dbReference>
<feature type="region of interest" description="Disordered" evidence="1">
    <location>
        <begin position="57"/>
        <end position="92"/>
    </location>
</feature>
<gene>
    <name evidence="3" type="ORF">WMO45_10285</name>
</gene>
<proteinExistence type="predicted"/>
<keyword evidence="2" id="KW-0472">Membrane</keyword>
<dbReference type="RefSeq" id="WP_349140645.1">
    <property type="nucleotide sequence ID" value="NZ_JBBMFT010000006.1"/>
</dbReference>
<evidence type="ECO:0000313" key="3">
    <source>
        <dbReference type="EMBL" id="MEQ2456912.1"/>
    </source>
</evidence>